<keyword evidence="2 7" id="KW-1003">Cell membrane</keyword>
<proteinExistence type="inferred from homology"/>
<dbReference type="SUPFAM" id="SSF50331">
    <property type="entry name" value="MOP-like"/>
    <property type="match status" value="1"/>
</dbReference>
<dbReference type="PROSITE" id="PS00211">
    <property type="entry name" value="ABC_TRANSPORTER_1"/>
    <property type="match status" value="1"/>
</dbReference>
<dbReference type="InterPro" id="IPR017879">
    <property type="entry name" value="PotA_ATP-bd"/>
</dbReference>
<dbReference type="InterPro" id="IPR017871">
    <property type="entry name" value="ABC_transporter-like_CS"/>
</dbReference>
<keyword evidence="4 7" id="KW-0067">ATP-binding</keyword>
<dbReference type="GO" id="GO:0016887">
    <property type="term" value="F:ATP hydrolysis activity"/>
    <property type="evidence" value="ECO:0007669"/>
    <property type="project" value="InterPro"/>
</dbReference>
<keyword evidence="1 7" id="KW-0813">Transport</keyword>
<comment type="subunit">
    <text evidence="7">The complex is composed of two ATP-binding proteins (PotA), two transmembrane proteins (PotB and PotC) and a solute-binding protein (PotD).</text>
</comment>
<gene>
    <name evidence="9" type="primary">msmX</name>
    <name evidence="7" type="synonym">potA</name>
    <name evidence="9" type="ordered locus">Aflv_2821</name>
</gene>
<dbReference type="Pfam" id="PF08402">
    <property type="entry name" value="TOBE_2"/>
    <property type="match status" value="1"/>
</dbReference>
<dbReference type="PROSITE" id="PS50893">
    <property type="entry name" value="ABC_TRANSPORTER_2"/>
    <property type="match status" value="1"/>
</dbReference>
<keyword evidence="5 7" id="KW-1278">Translocase</keyword>
<dbReference type="EC" id="7.6.2.11" evidence="7"/>
<dbReference type="Gene3D" id="2.40.50.100">
    <property type="match status" value="1"/>
</dbReference>
<dbReference type="FunFam" id="3.40.50.300:FF:000133">
    <property type="entry name" value="Spermidine/putrescine import ATP-binding protein PotA"/>
    <property type="match status" value="1"/>
</dbReference>
<dbReference type="STRING" id="491915.Aflv_2821"/>
<dbReference type="CDD" id="cd03300">
    <property type="entry name" value="ABC_PotA_N"/>
    <property type="match status" value="1"/>
</dbReference>
<accession>B7GMS2</accession>
<dbReference type="Pfam" id="PF00005">
    <property type="entry name" value="ABC_tran"/>
    <property type="match status" value="1"/>
</dbReference>
<name>B7GMS2_ANOFW</name>
<dbReference type="AlphaFoldDB" id="B7GMS2"/>
<comment type="catalytic activity">
    <reaction evidence="7">
        <text>ATP + H2O + polyamine-[polyamine-binding protein]Side 1 = ADP + phosphate + polyamineSide 2 + [polyamine-binding protein]Side 1.</text>
        <dbReference type="EC" id="7.6.2.11"/>
    </reaction>
</comment>
<evidence type="ECO:0000313" key="9">
    <source>
        <dbReference type="EMBL" id="ACJ35174.1"/>
    </source>
</evidence>
<dbReference type="InterPro" id="IPR050093">
    <property type="entry name" value="ABC_SmlMolc_Importer"/>
</dbReference>
<organism evidence="9 10">
    <name type="scientific">Anoxybacillus flavithermus (strain DSM 21510 / WK1)</name>
    <dbReference type="NCBI Taxonomy" id="491915"/>
    <lineage>
        <taxon>Bacteria</taxon>
        <taxon>Bacillati</taxon>
        <taxon>Bacillota</taxon>
        <taxon>Bacilli</taxon>
        <taxon>Bacillales</taxon>
        <taxon>Anoxybacillaceae</taxon>
        <taxon>Anoxybacillus</taxon>
    </lineage>
</organism>
<dbReference type="InterPro" id="IPR027417">
    <property type="entry name" value="P-loop_NTPase"/>
</dbReference>
<feature type="domain" description="ABC transporter" evidence="8">
    <location>
        <begin position="1"/>
        <end position="217"/>
    </location>
</feature>
<keyword evidence="6 7" id="KW-0472">Membrane</keyword>
<evidence type="ECO:0000256" key="1">
    <source>
        <dbReference type="ARBA" id="ARBA00022448"/>
    </source>
</evidence>
<dbReference type="InterPro" id="IPR005893">
    <property type="entry name" value="PotA-like"/>
</dbReference>
<dbReference type="GO" id="GO:0015594">
    <property type="term" value="F:ABC-type putrescine transporter activity"/>
    <property type="evidence" value="ECO:0007669"/>
    <property type="project" value="InterPro"/>
</dbReference>
<dbReference type="GO" id="GO:0005524">
    <property type="term" value="F:ATP binding"/>
    <property type="evidence" value="ECO:0007669"/>
    <property type="project" value="UniProtKB-KW"/>
</dbReference>
<evidence type="ECO:0000256" key="4">
    <source>
        <dbReference type="ARBA" id="ARBA00022840"/>
    </source>
</evidence>
<dbReference type="SUPFAM" id="SSF52540">
    <property type="entry name" value="P-loop containing nucleoside triphosphate hydrolases"/>
    <property type="match status" value="1"/>
</dbReference>
<evidence type="ECO:0000313" key="10">
    <source>
        <dbReference type="Proteomes" id="UP000000742"/>
    </source>
</evidence>
<evidence type="ECO:0000259" key="8">
    <source>
        <dbReference type="PROSITE" id="PS50893"/>
    </source>
</evidence>
<dbReference type="Proteomes" id="UP000000742">
    <property type="component" value="Chromosome"/>
</dbReference>
<dbReference type="NCBIfam" id="TIGR01187">
    <property type="entry name" value="potA"/>
    <property type="match status" value="1"/>
</dbReference>
<keyword evidence="3 7" id="KW-0547">Nucleotide-binding</keyword>
<evidence type="ECO:0000256" key="6">
    <source>
        <dbReference type="ARBA" id="ARBA00023136"/>
    </source>
</evidence>
<comment type="similarity">
    <text evidence="7">Belongs to the ABC transporter superfamily. Spermidine/putrescine importer (TC 3.A.1.11.1) family.</text>
</comment>
<dbReference type="PANTHER" id="PTHR42781">
    <property type="entry name" value="SPERMIDINE/PUTRESCINE IMPORT ATP-BINDING PROTEIN POTA"/>
    <property type="match status" value="1"/>
</dbReference>
<evidence type="ECO:0000256" key="7">
    <source>
        <dbReference type="RuleBase" id="RU364083"/>
    </source>
</evidence>
<dbReference type="HOGENOM" id="CLU_000604_1_1_9"/>
<sequence>MLDDVSFDIERGKFYTLLGPSGCGKTTILRLIAGFIEPTKGDIYFHGQRINHVPSNKRRVNTVFQDYALFPHLNVFENVAFGLRIKKIPEADIERKVKEALRFVNLEGYEQRAIHEMSGGQRQRVAIARAIVNEPDVLLLDEPLSALDLKLRTEMQYELRELQRRLGITFIFVTHDQEEALAMSDEIFVLNKGKIEQRGTPKDIYDEPVNRFVADFIGESNIITGMMIDDFVVEFANQQFTCVDRGFAKNERVDIVIRPEDLELTTVERGKLLVRVDSVLFRGVHYELCCYDAYGNEWLVHSTKKAEIGEEIGLHFEPEAIHVMKRSGGE</sequence>
<comment type="function">
    <text evidence="7">Part of the ABC transporter complex PotABCD involved in spermidine/putrescine import. Responsible for energy coupling to the transport system.</text>
</comment>
<evidence type="ECO:0000256" key="5">
    <source>
        <dbReference type="ARBA" id="ARBA00022967"/>
    </source>
</evidence>
<dbReference type="SMART" id="SM00382">
    <property type="entry name" value="AAA"/>
    <property type="match status" value="1"/>
</dbReference>
<dbReference type="InterPro" id="IPR008995">
    <property type="entry name" value="Mo/tungstate-bd_C_term_dom"/>
</dbReference>
<dbReference type="InterPro" id="IPR003593">
    <property type="entry name" value="AAA+_ATPase"/>
</dbReference>
<dbReference type="InterPro" id="IPR013611">
    <property type="entry name" value="Transp-assoc_OB_typ2"/>
</dbReference>
<dbReference type="GO" id="GO:0043190">
    <property type="term" value="C:ATP-binding cassette (ABC) transporter complex"/>
    <property type="evidence" value="ECO:0007669"/>
    <property type="project" value="InterPro"/>
</dbReference>
<dbReference type="eggNOG" id="COG3842">
    <property type="taxonomic scope" value="Bacteria"/>
</dbReference>
<dbReference type="PANTHER" id="PTHR42781:SF4">
    <property type="entry name" value="SPERMIDINE_PUTRESCINE IMPORT ATP-BINDING PROTEIN POTA"/>
    <property type="match status" value="1"/>
</dbReference>
<dbReference type="KEGG" id="afl:Aflv_2821"/>
<dbReference type="EMBL" id="CP000922">
    <property type="protein sequence ID" value="ACJ35174.1"/>
    <property type="molecule type" value="Genomic_DNA"/>
</dbReference>
<dbReference type="Gene3D" id="3.40.50.300">
    <property type="entry name" value="P-loop containing nucleotide triphosphate hydrolases"/>
    <property type="match status" value="1"/>
</dbReference>
<evidence type="ECO:0000256" key="2">
    <source>
        <dbReference type="ARBA" id="ARBA00022475"/>
    </source>
</evidence>
<protein>
    <recommendedName>
        <fullName evidence="7">Spermidine/putrescine import ATP-binding protein PotA</fullName>
        <ecNumber evidence="7">7.6.2.11</ecNumber>
    </recommendedName>
</protein>
<reference evidence="9 10" key="1">
    <citation type="journal article" date="2008" name="Genome Biol.">
        <title>Encapsulated in silica: genome, proteome and physiology of the thermophilic bacterium Anoxybacillus flavithermus WK1.</title>
        <authorList>
            <person name="Saw J.H."/>
            <person name="Mountain B.W."/>
            <person name="Feng L."/>
            <person name="Omelchenko M.V."/>
            <person name="Hou S."/>
            <person name="Saito J.A."/>
            <person name="Stott M.B."/>
            <person name="Li D."/>
            <person name="Zhao G."/>
            <person name="Wu J."/>
            <person name="Galperin M.Y."/>
            <person name="Koonin E.V."/>
            <person name="Makarova K.S."/>
            <person name="Wolf Y.I."/>
            <person name="Rigden D.J."/>
            <person name="Dunfield P.F."/>
            <person name="Wang L."/>
            <person name="Alam M."/>
        </authorList>
    </citation>
    <scope>NUCLEOTIDE SEQUENCE [LARGE SCALE GENOMIC DNA]</scope>
    <source>
        <strain evidence="10">DSM 21510 / WK1</strain>
    </source>
</reference>
<dbReference type="InterPro" id="IPR003439">
    <property type="entry name" value="ABC_transporter-like_ATP-bd"/>
</dbReference>
<evidence type="ECO:0000256" key="3">
    <source>
        <dbReference type="ARBA" id="ARBA00022741"/>
    </source>
</evidence>